<evidence type="ECO:0000313" key="10">
    <source>
        <dbReference type="Proteomes" id="UP000595917"/>
    </source>
</evidence>
<dbReference type="KEGG" id="bhc:JFL75_19385"/>
<feature type="transmembrane region" description="Helical" evidence="7">
    <location>
        <begin position="72"/>
        <end position="91"/>
    </location>
</feature>
<gene>
    <name evidence="9" type="ORF">JFL75_19385</name>
</gene>
<dbReference type="Proteomes" id="UP000595917">
    <property type="component" value="Chromosome"/>
</dbReference>
<evidence type="ECO:0000256" key="6">
    <source>
        <dbReference type="ARBA" id="ARBA00023136"/>
    </source>
</evidence>
<evidence type="ECO:0000256" key="2">
    <source>
        <dbReference type="ARBA" id="ARBA00022448"/>
    </source>
</evidence>
<feature type="transmembrane region" description="Helical" evidence="7">
    <location>
        <begin position="178"/>
        <end position="200"/>
    </location>
</feature>
<dbReference type="GO" id="GO:0055085">
    <property type="term" value="P:transmembrane transport"/>
    <property type="evidence" value="ECO:0007669"/>
    <property type="project" value="InterPro"/>
</dbReference>
<keyword evidence="3" id="KW-1003">Cell membrane</keyword>
<feature type="transmembrane region" description="Helical" evidence="7">
    <location>
        <begin position="131"/>
        <end position="157"/>
    </location>
</feature>
<evidence type="ECO:0000256" key="7">
    <source>
        <dbReference type="RuleBase" id="RU363032"/>
    </source>
</evidence>
<feature type="transmembrane region" description="Helical" evidence="7">
    <location>
        <begin position="236"/>
        <end position="257"/>
    </location>
</feature>
<evidence type="ECO:0000256" key="4">
    <source>
        <dbReference type="ARBA" id="ARBA00022692"/>
    </source>
</evidence>
<feature type="transmembrane region" description="Helical" evidence="7">
    <location>
        <begin position="12"/>
        <end position="29"/>
    </location>
</feature>
<evidence type="ECO:0000256" key="1">
    <source>
        <dbReference type="ARBA" id="ARBA00004651"/>
    </source>
</evidence>
<feature type="domain" description="ABC transmembrane type-1" evidence="8">
    <location>
        <begin position="68"/>
        <end position="257"/>
    </location>
</feature>
<feature type="transmembrane region" description="Helical" evidence="7">
    <location>
        <begin position="103"/>
        <end position="125"/>
    </location>
</feature>
<comment type="subcellular location">
    <subcellularLocation>
        <location evidence="1 7">Cell membrane</location>
        <topology evidence="1 7">Multi-pass membrane protein</topology>
    </subcellularLocation>
</comment>
<dbReference type="Gene3D" id="1.10.3720.10">
    <property type="entry name" value="MetI-like"/>
    <property type="match status" value="1"/>
</dbReference>
<keyword evidence="2 7" id="KW-0813">Transport</keyword>
<evidence type="ECO:0000313" key="9">
    <source>
        <dbReference type="EMBL" id="QQO09067.1"/>
    </source>
</evidence>
<dbReference type="RefSeq" id="WP_215626372.1">
    <property type="nucleotide sequence ID" value="NZ_CP067089.2"/>
</dbReference>
<evidence type="ECO:0000256" key="5">
    <source>
        <dbReference type="ARBA" id="ARBA00022989"/>
    </source>
</evidence>
<keyword evidence="4 7" id="KW-0812">Transmembrane</keyword>
<dbReference type="SUPFAM" id="SSF161098">
    <property type="entry name" value="MetI-like"/>
    <property type="match status" value="1"/>
</dbReference>
<comment type="similarity">
    <text evidence="7">Belongs to the binding-protein-dependent transport system permease family.</text>
</comment>
<dbReference type="GO" id="GO:0005886">
    <property type="term" value="C:plasma membrane"/>
    <property type="evidence" value="ECO:0007669"/>
    <property type="project" value="UniProtKB-SubCell"/>
</dbReference>
<sequence length="272" mass="30429">MKRIAPIIKRLLEALLILIWFFPLIWLVITSLKLEQDVLTDVFTLFPKSPTVANYIKAFNSTYILNWMGNSFLVSLAAMIFTVILDAPIAYAFAKIKFAGRNVLFWLVMAGMMVPFQVLIIPLYLQFNTYGIINTLTAAVLPRLALPIGIFILKQFYEGIPAALEEAAFIDGAGRFRIFLTIILPLGKAAMATVIILSFINAWNDFLWPLIAINDTIKYTITVGIANFQGTHGTQYALIMSGAVIASVPQFIFYIFFRKKIIAGIAMTGIKE</sequence>
<dbReference type="PANTHER" id="PTHR43744:SF12">
    <property type="entry name" value="ABC TRANSPORTER PERMEASE PROTEIN MG189-RELATED"/>
    <property type="match status" value="1"/>
</dbReference>
<dbReference type="AlphaFoldDB" id="A0A7T7XMQ2"/>
<name>A0A7T7XMQ2_9SPIR</name>
<reference evidence="9" key="1">
    <citation type="submission" date="2021-01" db="EMBL/GenBank/DDBJ databases">
        <title>Description of Breznakiella homolactica.</title>
        <authorList>
            <person name="Song Y."/>
            <person name="Brune A."/>
        </authorList>
    </citation>
    <scope>NUCLEOTIDE SEQUENCE</scope>
    <source>
        <strain evidence="9">RmG30</strain>
    </source>
</reference>
<keyword evidence="10" id="KW-1185">Reference proteome</keyword>
<keyword evidence="6 7" id="KW-0472">Membrane</keyword>
<dbReference type="EMBL" id="CP067089">
    <property type="protein sequence ID" value="QQO09067.1"/>
    <property type="molecule type" value="Genomic_DNA"/>
</dbReference>
<dbReference type="InterPro" id="IPR000515">
    <property type="entry name" value="MetI-like"/>
</dbReference>
<proteinExistence type="inferred from homology"/>
<keyword evidence="5 7" id="KW-1133">Transmembrane helix</keyword>
<dbReference type="Pfam" id="PF00528">
    <property type="entry name" value="BPD_transp_1"/>
    <property type="match status" value="1"/>
</dbReference>
<protein>
    <submittedName>
        <fullName evidence="9">Carbohydrate ABC transporter permease</fullName>
    </submittedName>
</protein>
<dbReference type="PANTHER" id="PTHR43744">
    <property type="entry name" value="ABC TRANSPORTER PERMEASE PROTEIN MG189-RELATED-RELATED"/>
    <property type="match status" value="1"/>
</dbReference>
<organism evidence="9 10">
    <name type="scientific">Breznakiella homolactica</name>
    <dbReference type="NCBI Taxonomy" id="2798577"/>
    <lineage>
        <taxon>Bacteria</taxon>
        <taxon>Pseudomonadati</taxon>
        <taxon>Spirochaetota</taxon>
        <taxon>Spirochaetia</taxon>
        <taxon>Spirochaetales</taxon>
        <taxon>Breznakiellaceae</taxon>
        <taxon>Breznakiella</taxon>
    </lineage>
</organism>
<dbReference type="InterPro" id="IPR035906">
    <property type="entry name" value="MetI-like_sf"/>
</dbReference>
<evidence type="ECO:0000259" key="8">
    <source>
        <dbReference type="PROSITE" id="PS50928"/>
    </source>
</evidence>
<accession>A0A7T7XMQ2</accession>
<evidence type="ECO:0000256" key="3">
    <source>
        <dbReference type="ARBA" id="ARBA00022475"/>
    </source>
</evidence>
<dbReference type="PROSITE" id="PS50928">
    <property type="entry name" value="ABC_TM1"/>
    <property type="match status" value="1"/>
</dbReference>
<dbReference type="CDD" id="cd06261">
    <property type="entry name" value="TM_PBP2"/>
    <property type="match status" value="1"/>
</dbReference>